<evidence type="ECO:0000313" key="4">
    <source>
        <dbReference type="Proteomes" id="UP000298805"/>
    </source>
</evidence>
<gene>
    <name evidence="1" type="ORF">C6V80_08120</name>
    <name evidence="2" type="ORF">EDC58_1468</name>
</gene>
<dbReference type="Proteomes" id="UP000272781">
    <property type="component" value="Unassembled WGS sequence"/>
</dbReference>
<evidence type="ECO:0000313" key="3">
    <source>
        <dbReference type="Proteomes" id="UP000272781"/>
    </source>
</evidence>
<dbReference type="EMBL" id="CP027432">
    <property type="protein sequence ID" value="QCI28936.1"/>
    <property type="molecule type" value="Genomic_DNA"/>
</dbReference>
<dbReference type="AlphaFoldDB" id="A0AAJ4UXJ1"/>
<organism evidence="2 3">
    <name type="scientific">Caminibacter pacificus</name>
    <dbReference type="NCBI Taxonomy" id="1424653"/>
    <lineage>
        <taxon>Bacteria</taxon>
        <taxon>Pseudomonadati</taxon>
        <taxon>Campylobacterota</taxon>
        <taxon>Epsilonproteobacteria</taxon>
        <taxon>Nautiliales</taxon>
        <taxon>Nautiliaceae</taxon>
        <taxon>Caminibacter</taxon>
    </lineage>
</organism>
<evidence type="ECO:0000313" key="2">
    <source>
        <dbReference type="EMBL" id="ROR39528.1"/>
    </source>
</evidence>
<dbReference type="EMBL" id="RJVK01000003">
    <property type="protein sequence ID" value="ROR39528.1"/>
    <property type="molecule type" value="Genomic_DNA"/>
</dbReference>
<reference evidence="1" key="3">
    <citation type="submission" date="2019-06" db="EMBL/GenBank/DDBJ databases">
        <title>A comparative analysis of the Nautiliaceae.</title>
        <authorList>
            <person name="Grosche A."/>
            <person name="Smedile F."/>
            <person name="Vetriani C."/>
        </authorList>
    </citation>
    <scope>NUCLEOTIDE SEQUENCE</scope>
    <source>
        <strain evidence="1">TB6</strain>
    </source>
</reference>
<dbReference type="InterPro" id="IPR049204">
    <property type="entry name" value="DUF6858"/>
</dbReference>
<dbReference type="Pfam" id="PF21651">
    <property type="entry name" value="DUF6858"/>
    <property type="match status" value="1"/>
</dbReference>
<protein>
    <submittedName>
        <fullName evidence="2">Uncharacterized protein</fullName>
    </submittedName>
</protein>
<keyword evidence="4" id="KW-1185">Reference proteome</keyword>
<reference evidence="4" key="1">
    <citation type="submission" date="2018-03" db="EMBL/GenBank/DDBJ databases">
        <title>A comparative analysis of the Nautiliaceae.</title>
        <authorList>
            <person name="Grosche A."/>
            <person name="Smedile F."/>
            <person name="Vetriani C."/>
        </authorList>
    </citation>
    <scope>NUCLEOTIDE SEQUENCE [LARGE SCALE GENOMIC DNA]</scope>
    <source>
        <strain evidence="4">TB6</strain>
    </source>
</reference>
<name>A0AAJ4UXJ1_9BACT</name>
<proteinExistence type="predicted"/>
<dbReference type="Proteomes" id="UP000298805">
    <property type="component" value="Chromosome"/>
</dbReference>
<dbReference type="RefSeq" id="WP_123352858.1">
    <property type="nucleotide sequence ID" value="NZ_CP027432.2"/>
</dbReference>
<accession>A0AAJ4UXJ1</accession>
<sequence>MKQMVLQEKYPVFVLDIDKNETHYKSAQEIIEYFKEKINAHPVATYIGEFDHFTHTKNLPEGEIAPEIKDCKIVMFCFGNKLPNGKISAVRPRSIGVTEFEDKFEIAFLEAPALIANEVMESWVKELKNNL</sequence>
<evidence type="ECO:0000313" key="1">
    <source>
        <dbReference type="EMBL" id="QCI28936.1"/>
    </source>
</evidence>
<reference evidence="2 3" key="2">
    <citation type="submission" date="2018-11" db="EMBL/GenBank/DDBJ databases">
        <title>Genomic Encyclopedia of Type Strains, Phase IV (KMG-IV): sequencing the most valuable type-strain genomes for metagenomic binning, comparative biology and taxonomic classification.</title>
        <authorList>
            <person name="Goeker M."/>
        </authorList>
    </citation>
    <scope>NUCLEOTIDE SEQUENCE [LARGE SCALE GENOMIC DNA]</scope>
    <source>
        <strain evidence="2 3">DSM 27783</strain>
    </source>
</reference>